<evidence type="ECO:0000256" key="3">
    <source>
        <dbReference type="ARBA" id="ARBA00022801"/>
    </source>
</evidence>
<dbReference type="EC" id="3.1.2.4" evidence="2"/>
<dbReference type="SUPFAM" id="SSF52096">
    <property type="entry name" value="ClpP/crotonase"/>
    <property type="match status" value="1"/>
</dbReference>
<gene>
    <name evidence="5" type="ORF">FB474_3492</name>
</gene>
<dbReference type="GO" id="GO:0005829">
    <property type="term" value="C:cytosol"/>
    <property type="evidence" value="ECO:0007669"/>
    <property type="project" value="TreeGrafter"/>
</dbReference>
<dbReference type="Pfam" id="PF16113">
    <property type="entry name" value="ECH_2"/>
    <property type="match status" value="1"/>
</dbReference>
<keyword evidence="3" id="KW-0378">Hydrolase</keyword>
<dbReference type="NCBIfam" id="NF004127">
    <property type="entry name" value="PRK05617.1"/>
    <property type="match status" value="1"/>
</dbReference>
<proteinExistence type="predicted"/>
<accession>A0A542Z8U3</accession>
<evidence type="ECO:0000259" key="4">
    <source>
        <dbReference type="Pfam" id="PF16113"/>
    </source>
</evidence>
<dbReference type="CDD" id="cd06558">
    <property type="entry name" value="crotonase-like"/>
    <property type="match status" value="1"/>
</dbReference>
<organism evidence="5 6">
    <name type="scientific">Oryzihumus leptocrescens</name>
    <dbReference type="NCBI Taxonomy" id="297536"/>
    <lineage>
        <taxon>Bacteria</taxon>
        <taxon>Bacillati</taxon>
        <taxon>Actinomycetota</taxon>
        <taxon>Actinomycetes</taxon>
        <taxon>Micrococcales</taxon>
        <taxon>Intrasporangiaceae</taxon>
        <taxon>Oryzihumus</taxon>
    </lineage>
</organism>
<dbReference type="Proteomes" id="UP000319514">
    <property type="component" value="Unassembled WGS sequence"/>
</dbReference>
<dbReference type="PANTHER" id="PTHR43176:SF3">
    <property type="entry name" value="3-HYDROXYISOBUTYRYL-COA HYDROLASE, MITOCHONDRIAL"/>
    <property type="match status" value="1"/>
</dbReference>
<dbReference type="InterPro" id="IPR032259">
    <property type="entry name" value="HIBYL-CoA-H"/>
</dbReference>
<dbReference type="OrthoDB" id="9790967at2"/>
<dbReference type="AlphaFoldDB" id="A0A542Z8U3"/>
<dbReference type="Gene3D" id="3.90.226.10">
    <property type="entry name" value="2-enoyl-CoA Hydratase, Chain A, domain 1"/>
    <property type="match status" value="1"/>
</dbReference>
<keyword evidence="6" id="KW-1185">Reference proteome</keyword>
<sequence length="353" mass="37421">MSVETDVEFRPGAVATDEVLFARQGSLGRIRLNRPRAINALTDAMVASMQAQLERWAADDAVTAVALEGAGERGLCAGGDVRALRSAILSGEDDPARFWAREYALDAAIARFPKPFVALMDGIVMGGGLGLSAWGSLRVVTERSRVAMPETAIGFFPDVGMLYLLARAPGEVGTHLAITGVTVGGPDAVYAGLADVVVESRRLPALVRELADGRVPEPRELDDDRVPAPTLGAERDWIDECYAGDDAAVILDRLRGHGSPAARAAAEVIASRSPLSAAVTLEAVRRAARLATPEQVFAQDLALGRAFLAGSDFVEGVRAVLVDRDHDPRWTHAGLADVPRDAVMRMFAGAPQP</sequence>
<comment type="caution">
    <text evidence="5">The sequence shown here is derived from an EMBL/GenBank/DDBJ whole genome shotgun (WGS) entry which is preliminary data.</text>
</comment>
<evidence type="ECO:0000256" key="1">
    <source>
        <dbReference type="ARBA" id="ARBA00001709"/>
    </source>
</evidence>
<feature type="domain" description="Enoyl-CoA hydratase/isomerase" evidence="4">
    <location>
        <begin position="28"/>
        <end position="347"/>
    </location>
</feature>
<comment type="catalytic activity">
    <reaction evidence="1">
        <text>3-hydroxy-2-methylpropanoyl-CoA + H2O = 3-hydroxy-2-methylpropanoate + CoA + H(+)</text>
        <dbReference type="Rhea" id="RHEA:20888"/>
        <dbReference type="ChEBI" id="CHEBI:11805"/>
        <dbReference type="ChEBI" id="CHEBI:15377"/>
        <dbReference type="ChEBI" id="CHEBI:15378"/>
        <dbReference type="ChEBI" id="CHEBI:57287"/>
        <dbReference type="ChEBI" id="CHEBI:57340"/>
        <dbReference type="EC" id="3.1.2.4"/>
    </reaction>
</comment>
<dbReference type="GO" id="GO:0006574">
    <property type="term" value="P:L-valine catabolic process"/>
    <property type="evidence" value="ECO:0007669"/>
    <property type="project" value="TreeGrafter"/>
</dbReference>
<dbReference type="PANTHER" id="PTHR43176">
    <property type="entry name" value="3-HYDROXYISOBUTYRYL-COA HYDROLASE-RELATED"/>
    <property type="match status" value="1"/>
</dbReference>
<dbReference type="GO" id="GO:0003860">
    <property type="term" value="F:3-hydroxyisobutyryl-CoA hydrolase activity"/>
    <property type="evidence" value="ECO:0007669"/>
    <property type="project" value="UniProtKB-EC"/>
</dbReference>
<dbReference type="InterPro" id="IPR029045">
    <property type="entry name" value="ClpP/crotonase-like_dom_sf"/>
</dbReference>
<dbReference type="InterPro" id="IPR045004">
    <property type="entry name" value="ECH_dom"/>
</dbReference>
<evidence type="ECO:0000313" key="5">
    <source>
        <dbReference type="EMBL" id="TQL56731.1"/>
    </source>
</evidence>
<dbReference type="RefSeq" id="WP_141790119.1">
    <property type="nucleotide sequence ID" value="NZ_BAAAKX010000008.1"/>
</dbReference>
<evidence type="ECO:0000256" key="2">
    <source>
        <dbReference type="ARBA" id="ARBA00011915"/>
    </source>
</evidence>
<evidence type="ECO:0000313" key="6">
    <source>
        <dbReference type="Proteomes" id="UP000319514"/>
    </source>
</evidence>
<name>A0A542Z8U3_9MICO</name>
<dbReference type="EMBL" id="VFOQ01000002">
    <property type="protein sequence ID" value="TQL56731.1"/>
    <property type="molecule type" value="Genomic_DNA"/>
</dbReference>
<protein>
    <recommendedName>
        <fullName evidence="2">3-hydroxyisobutyryl-CoA hydrolase</fullName>
        <ecNumber evidence="2">3.1.2.4</ecNumber>
    </recommendedName>
</protein>
<reference evidence="5 6" key="1">
    <citation type="submission" date="2019-06" db="EMBL/GenBank/DDBJ databases">
        <title>Sequencing the genomes of 1000 actinobacteria strains.</title>
        <authorList>
            <person name="Klenk H.-P."/>
        </authorList>
    </citation>
    <scope>NUCLEOTIDE SEQUENCE [LARGE SCALE GENOMIC DNA]</scope>
    <source>
        <strain evidence="5 6">DSM 18082</strain>
    </source>
</reference>